<dbReference type="SUPFAM" id="SSF47090">
    <property type="entry name" value="PGBD-like"/>
    <property type="match status" value="1"/>
</dbReference>
<feature type="compositionally biased region" description="Low complexity" evidence="1">
    <location>
        <begin position="196"/>
        <end position="253"/>
    </location>
</feature>
<feature type="region of interest" description="Disordered" evidence="1">
    <location>
        <begin position="196"/>
        <end position="268"/>
    </location>
</feature>
<sequence length="328" mass="32352">MNGEHCPNCDAAGAACGCAPGVGFNPLRIRPYVTLSDPGELPAEAEQPSPQPVAGVVTPPSAAAPQPGAEDDTPAYGIPVAPAAGPWQNGPAHAPHPAETMQLRAVPAAGPASDPVSGLPGPASAGAQGGWGGGGGGAPEERSGSASRRRPLALLIGAAATVALSGTAVAVWVLPASGDGDTALLDAKASAPAVSVAPAAPSGSPSRSSASPSASKSPTASKSASPSASPSPSRSASSAPPSPSASASASRSSSPPPAQAPVLRYGDSGPEVEKLQRLLAAQGLYRGKFHGKFDWRVEDALSDFQYEHGIDPQEWGVYGPLTRKALEG</sequence>
<feature type="transmembrane region" description="Helical" evidence="2">
    <location>
        <begin position="152"/>
        <end position="174"/>
    </location>
</feature>
<accession>A0ABQ3NZX5</accession>
<keyword evidence="2" id="KW-0812">Transmembrane</keyword>
<gene>
    <name evidence="4" type="ORF">Scinn_77830</name>
</gene>
<feature type="compositionally biased region" description="Gly residues" evidence="1">
    <location>
        <begin position="127"/>
        <end position="138"/>
    </location>
</feature>
<organism evidence="4 5">
    <name type="scientific">Streptomyces virginiae</name>
    <name type="common">Streptomyces cinnamonensis</name>
    <dbReference type="NCBI Taxonomy" id="1961"/>
    <lineage>
        <taxon>Bacteria</taxon>
        <taxon>Bacillati</taxon>
        <taxon>Actinomycetota</taxon>
        <taxon>Actinomycetes</taxon>
        <taxon>Kitasatosporales</taxon>
        <taxon>Streptomycetaceae</taxon>
        <taxon>Streptomyces</taxon>
    </lineage>
</organism>
<keyword evidence="2" id="KW-1133">Transmembrane helix</keyword>
<feature type="region of interest" description="Disordered" evidence="1">
    <location>
        <begin position="38"/>
        <end position="146"/>
    </location>
</feature>
<dbReference type="Pfam" id="PF01471">
    <property type="entry name" value="PG_binding_1"/>
    <property type="match status" value="1"/>
</dbReference>
<comment type="caution">
    <text evidence="4">The sequence shown here is derived from an EMBL/GenBank/DDBJ whole genome shotgun (WGS) entry which is preliminary data.</text>
</comment>
<feature type="domain" description="Peptidoglycan binding-like" evidence="3">
    <location>
        <begin position="268"/>
        <end position="326"/>
    </location>
</feature>
<reference evidence="5" key="1">
    <citation type="submission" date="2020-09" db="EMBL/GenBank/DDBJ databases">
        <title>Whole genome shotgun sequence of Streptomyces cinnamonensis NBRC 15873.</title>
        <authorList>
            <person name="Komaki H."/>
            <person name="Tamura T."/>
        </authorList>
    </citation>
    <scope>NUCLEOTIDE SEQUENCE [LARGE SCALE GENOMIC DNA]</scope>
    <source>
        <strain evidence="5">NBRC 15873</strain>
    </source>
</reference>
<dbReference type="InterPro" id="IPR002477">
    <property type="entry name" value="Peptidoglycan-bd-like"/>
</dbReference>
<proteinExistence type="predicted"/>
<keyword evidence="5" id="KW-1185">Reference proteome</keyword>
<keyword evidence="2" id="KW-0472">Membrane</keyword>
<evidence type="ECO:0000256" key="2">
    <source>
        <dbReference type="SAM" id="Phobius"/>
    </source>
</evidence>
<dbReference type="InterPro" id="IPR036366">
    <property type="entry name" value="PGBDSf"/>
</dbReference>
<feature type="compositionally biased region" description="Low complexity" evidence="1">
    <location>
        <begin position="117"/>
        <end position="126"/>
    </location>
</feature>
<name>A0ABQ3NZX5_STRVG</name>
<dbReference type="InterPro" id="IPR036365">
    <property type="entry name" value="PGBD-like_sf"/>
</dbReference>
<evidence type="ECO:0000313" key="4">
    <source>
        <dbReference type="EMBL" id="GHI18320.1"/>
    </source>
</evidence>
<evidence type="ECO:0000259" key="3">
    <source>
        <dbReference type="Pfam" id="PF01471"/>
    </source>
</evidence>
<dbReference type="EMBL" id="BNDV01000018">
    <property type="protein sequence ID" value="GHI18320.1"/>
    <property type="molecule type" value="Genomic_DNA"/>
</dbReference>
<evidence type="ECO:0000313" key="5">
    <source>
        <dbReference type="Proteomes" id="UP000660554"/>
    </source>
</evidence>
<evidence type="ECO:0000256" key="1">
    <source>
        <dbReference type="SAM" id="MobiDB-lite"/>
    </source>
</evidence>
<dbReference type="Gene3D" id="1.10.101.10">
    <property type="entry name" value="PGBD-like superfamily/PGBD"/>
    <property type="match status" value="1"/>
</dbReference>
<protein>
    <recommendedName>
        <fullName evidence="3">Peptidoglycan binding-like domain-containing protein</fullName>
    </recommendedName>
</protein>
<dbReference type="Proteomes" id="UP000660554">
    <property type="component" value="Unassembled WGS sequence"/>
</dbReference>